<reference evidence="1 2" key="1">
    <citation type="submission" date="2018-11" db="EMBL/GenBank/DDBJ databases">
        <authorList>
            <consortium name="Pathogen Informatics"/>
        </authorList>
    </citation>
    <scope>NUCLEOTIDE SEQUENCE [LARGE SCALE GENOMIC DNA]</scope>
</reference>
<sequence length="112" mass="12987">METYYHWAGRRVQFCERHDLLLSSAKPTPLFAEDPAPTASDFKVADDFRQRMHLISPLIDLTSTRYYRKDSVDAWKSKVSPTYPYPNVFTVNMALPNVWSDFTAPEKARITV</sequence>
<proteinExistence type="predicted"/>
<dbReference type="OrthoDB" id="5835618at2759"/>
<protein>
    <submittedName>
        <fullName evidence="1">Uncharacterized protein</fullName>
    </submittedName>
</protein>
<dbReference type="AlphaFoldDB" id="A0A3P7P660"/>
<dbReference type="EMBL" id="UYRU01099442">
    <property type="protein sequence ID" value="VDN40737.1"/>
    <property type="molecule type" value="Genomic_DNA"/>
</dbReference>
<feature type="non-terminal residue" evidence="1">
    <location>
        <position position="112"/>
    </location>
</feature>
<keyword evidence="2" id="KW-1185">Reference proteome</keyword>
<evidence type="ECO:0000313" key="2">
    <source>
        <dbReference type="Proteomes" id="UP000281553"/>
    </source>
</evidence>
<accession>A0A3P7P660</accession>
<gene>
    <name evidence="1" type="ORF">DILT_LOCUS18329</name>
</gene>
<name>A0A3P7P660_DIBLA</name>
<dbReference type="Proteomes" id="UP000281553">
    <property type="component" value="Unassembled WGS sequence"/>
</dbReference>
<organism evidence="1 2">
    <name type="scientific">Dibothriocephalus latus</name>
    <name type="common">Fish tapeworm</name>
    <name type="synonym">Diphyllobothrium latum</name>
    <dbReference type="NCBI Taxonomy" id="60516"/>
    <lineage>
        <taxon>Eukaryota</taxon>
        <taxon>Metazoa</taxon>
        <taxon>Spiralia</taxon>
        <taxon>Lophotrochozoa</taxon>
        <taxon>Platyhelminthes</taxon>
        <taxon>Cestoda</taxon>
        <taxon>Eucestoda</taxon>
        <taxon>Diphyllobothriidea</taxon>
        <taxon>Diphyllobothriidae</taxon>
        <taxon>Dibothriocephalus</taxon>
    </lineage>
</organism>
<evidence type="ECO:0000313" key="1">
    <source>
        <dbReference type="EMBL" id="VDN40737.1"/>
    </source>
</evidence>